<accession>A0ABS2KA08</accession>
<evidence type="ECO:0000313" key="2">
    <source>
        <dbReference type="Proteomes" id="UP001430149"/>
    </source>
</evidence>
<sequence>MLKRAAQQRFVAWLALAAMALIVLMPVVSRVVPADAPMMGMSMSTGMHMDHADHAHPGMPTHPDDPTACCAYCVLLTHTPVVGMGLAVLLAPLDLPALSPQTAQLRSAASALLLSARPRGPPLLANG</sequence>
<dbReference type="InterPro" id="IPR021333">
    <property type="entry name" value="DUF2946"/>
</dbReference>
<reference evidence="1" key="1">
    <citation type="submission" date="2020-10" db="EMBL/GenBank/DDBJ databases">
        <title>Phylogeny of dyella-like bacteria.</title>
        <authorList>
            <person name="Fu J."/>
        </authorList>
    </citation>
    <scope>NUCLEOTIDE SEQUENCE</scope>
    <source>
        <strain evidence="1">DHOC52</strain>
    </source>
</reference>
<organism evidence="1 2">
    <name type="scientific">Dyella flava</name>
    <dbReference type="NCBI Taxonomy" id="1920170"/>
    <lineage>
        <taxon>Bacteria</taxon>
        <taxon>Pseudomonadati</taxon>
        <taxon>Pseudomonadota</taxon>
        <taxon>Gammaproteobacteria</taxon>
        <taxon>Lysobacterales</taxon>
        <taxon>Rhodanobacteraceae</taxon>
        <taxon>Dyella</taxon>
    </lineage>
</organism>
<evidence type="ECO:0000313" key="1">
    <source>
        <dbReference type="EMBL" id="MBM7127708.1"/>
    </source>
</evidence>
<dbReference type="EMBL" id="JADIKE010000039">
    <property type="protein sequence ID" value="MBM7127708.1"/>
    <property type="molecule type" value="Genomic_DNA"/>
</dbReference>
<name>A0ABS2KA08_9GAMM</name>
<dbReference type="Pfam" id="PF11162">
    <property type="entry name" value="DUF2946"/>
    <property type="match status" value="1"/>
</dbReference>
<proteinExistence type="predicted"/>
<dbReference type="Proteomes" id="UP001430149">
    <property type="component" value="Unassembled WGS sequence"/>
</dbReference>
<comment type="caution">
    <text evidence="1">The sequence shown here is derived from an EMBL/GenBank/DDBJ whole genome shotgun (WGS) entry which is preliminary data.</text>
</comment>
<keyword evidence="2" id="KW-1185">Reference proteome</keyword>
<protein>
    <submittedName>
        <fullName evidence="1">DUF2946 family protein</fullName>
    </submittedName>
</protein>
<dbReference type="RefSeq" id="WP_204684217.1">
    <property type="nucleotide sequence ID" value="NZ_BSNR01000014.1"/>
</dbReference>
<gene>
    <name evidence="1" type="ORF">ISP19_20225</name>
</gene>